<dbReference type="Pfam" id="PF00385">
    <property type="entry name" value="Chromo"/>
    <property type="match status" value="1"/>
</dbReference>
<comment type="subunit">
    <text evidence="1">Component of the NuA4 histone acetyltransferase complex.</text>
</comment>
<reference evidence="3 4" key="1">
    <citation type="submission" date="2016-10" db="EMBL/GenBank/DDBJ databases">
        <authorList>
            <person name="Varghese N."/>
        </authorList>
    </citation>
    <scope>NUCLEOTIDE SEQUENCE [LARGE SCALE GENOMIC DNA]</scope>
</reference>
<accession>A0A1Y6LUI5</accession>
<dbReference type="InterPro" id="IPR023780">
    <property type="entry name" value="Chromo_domain"/>
</dbReference>
<name>A0A1Y6LUI5_ZYMTR</name>
<dbReference type="PROSITE" id="PS50013">
    <property type="entry name" value="CHROMO_2"/>
    <property type="match status" value="1"/>
</dbReference>
<dbReference type="SUPFAM" id="SSF54160">
    <property type="entry name" value="Chromo domain-like"/>
    <property type="match status" value="1"/>
</dbReference>
<dbReference type="SMART" id="SM00298">
    <property type="entry name" value="CHROMO"/>
    <property type="match status" value="1"/>
</dbReference>
<evidence type="ECO:0000259" key="2">
    <source>
        <dbReference type="PROSITE" id="PS50013"/>
    </source>
</evidence>
<dbReference type="InterPro" id="IPR056924">
    <property type="entry name" value="SH3_Tf2-1"/>
</dbReference>
<organism evidence="3 4">
    <name type="scientific">Zymoseptoria tritici ST99CH_1A5</name>
    <dbReference type="NCBI Taxonomy" id="1276529"/>
    <lineage>
        <taxon>Eukaryota</taxon>
        <taxon>Fungi</taxon>
        <taxon>Dikarya</taxon>
        <taxon>Ascomycota</taxon>
        <taxon>Pezizomycotina</taxon>
        <taxon>Dothideomycetes</taxon>
        <taxon>Dothideomycetidae</taxon>
        <taxon>Mycosphaerellales</taxon>
        <taxon>Mycosphaerellaceae</taxon>
        <taxon>Zymoseptoria</taxon>
    </lineage>
</organism>
<dbReference type="PANTHER" id="PTHR46148">
    <property type="entry name" value="CHROMO DOMAIN-CONTAINING PROTEIN"/>
    <property type="match status" value="1"/>
</dbReference>
<dbReference type="PANTHER" id="PTHR46148:SF52">
    <property type="entry name" value="OS04G0603800 PROTEIN"/>
    <property type="match status" value="1"/>
</dbReference>
<dbReference type="InterPro" id="IPR016197">
    <property type="entry name" value="Chromo-like_dom_sf"/>
</dbReference>
<dbReference type="Gene3D" id="2.40.50.40">
    <property type="match status" value="1"/>
</dbReference>
<proteinExistence type="predicted"/>
<evidence type="ECO:0000313" key="3">
    <source>
        <dbReference type="EMBL" id="SMY28056.1"/>
    </source>
</evidence>
<evidence type="ECO:0000256" key="1">
    <source>
        <dbReference type="ARBA" id="ARBA00011353"/>
    </source>
</evidence>
<dbReference type="AlphaFoldDB" id="A0A1Y6LUI5"/>
<dbReference type="CDD" id="cd00024">
    <property type="entry name" value="CD_CSD"/>
    <property type="match status" value="1"/>
</dbReference>
<dbReference type="GO" id="GO:0006338">
    <property type="term" value="P:chromatin remodeling"/>
    <property type="evidence" value="ECO:0007669"/>
    <property type="project" value="UniProtKB-ARBA"/>
</dbReference>
<sequence length="165" mass="19511">MAKWANEHRKDISFNVGDEVYLNTRNIRSLRPSAKLDHKYIGPYKVKAVINRVAYTLDLPDLLKIYPTFYVSLLELSIPDQFGRKQDRMMRYDAGEDNEYEVEAILAERVDELNNREYLIKWKDYDWSENSWEAAVNISPAAMRAYRRRMGQKGPTARGKFQKKR</sequence>
<dbReference type="Proteomes" id="UP000215453">
    <property type="component" value="Chromosome 10"/>
</dbReference>
<protein>
    <recommendedName>
        <fullName evidence="2">Chromo domain-containing protein</fullName>
    </recommendedName>
</protein>
<feature type="domain" description="Chromo" evidence="2">
    <location>
        <begin position="100"/>
        <end position="165"/>
    </location>
</feature>
<evidence type="ECO:0000313" key="4">
    <source>
        <dbReference type="Proteomes" id="UP000215453"/>
    </source>
</evidence>
<gene>
    <name evidence="3" type="ORF">ZT1A5_G9501</name>
</gene>
<dbReference type="Pfam" id="PF24626">
    <property type="entry name" value="SH3_Tf2-1"/>
    <property type="match status" value="1"/>
</dbReference>
<dbReference type="InterPro" id="IPR000953">
    <property type="entry name" value="Chromo/chromo_shadow_dom"/>
</dbReference>
<dbReference type="EMBL" id="LT882685">
    <property type="protein sequence ID" value="SMY28056.1"/>
    <property type="molecule type" value="Genomic_DNA"/>
</dbReference>